<organism evidence="1 2">
    <name type="scientific">Pantoea eucrina</name>
    <dbReference type="NCBI Taxonomy" id="472693"/>
    <lineage>
        <taxon>Bacteria</taxon>
        <taxon>Pseudomonadati</taxon>
        <taxon>Pseudomonadota</taxon>
        <taxon>Gammaproteobacteria</taxon>
        <taxon>Enterobacterales</taxon>
        <taxon>Erwiniaceae</taxon>
        <taxon>Pantoea</taxon>
    </lineage>
</organism>
<dbReference type="Proteomes" id="UP001288620">
    <property type="component" value="Unassembled WGS sequence"/>
</dbReference>
<sequence>MKTGLFSLALLSAMLLTGCDDEAKSVEWYQAHDEARSAKFEACKKDANPRGTEDCRNAIDATFRSGSYTKSPEKGW</sequence>
<protein>
    <submittedName>
        <fullName evidence="1">EexN family lipoprotein</fullName>
    </submittedName>
</protein>
<dbReference type="NCBIfam" id="NF033894">
    <property type="entry name" value="Eex_IncN"/>
    <property type="match status" value="1"/>
</dbReference>
<name>A0ABU5LJA0_9GAMM</name>
<gene>
    <name evidence="1" type="ORF">N4G40_17280</name>
</gene>
<comment type="caution">
    <text evidence="1">The sequence shown here is derived from an EMBL/GenBank/DDBJ whole genome shotgun (WGS) entry which is preliminary data.</text>
</comment>
<reference evidence="2" key="1">
    <citation type="submission" date="2023-07" db="EMBL/GenBank/DDBJ databases">
        <title>Structural and functional analysis of rice phyllospheric bacteria for their antimicrobial properties and defense elicitation against blast disease.</title>
        <authorList>
            <person name="Sahu K.P."/>
            <person name="Asharani P."/>
            <person name="Kumar M."/>
            <person name="Reddy B."/>
            <person name="Kumar A."/>
        </authorList>
    </citation>
    <scope>NUCLEOTIDE SEQUENCE [LARGE SCALE GENOMIC DNA]</scope>
    <source>
        <strain evidence="2">OsEp_Plm_30P10</strain>
    </source>
</reference>
<dbReference type="PROSITE" id="PS51257">
    <property type="entry name" value="PROKAR_LIPOPROTEIN"/>
    <property type="match status" value="1"/>
</dbReference>
<dbReference type="InterPro" id="IPR047937">
    <property type="entry name" value="Eex_IncN-like"/>
</dbReference>
<evidence type="ECO:0000313" key="1">
    <source>
        <dbReference type="EMBL" id="MDZ7280006.1"/>
    </source>
</evidence>
<accession>A0ABU5LJA0</accession>
<keyword evidence="2" id="KW-1185">Reference proteome</keyword>
<keyword evidence="1" id="KW-0449">Lipoprotein</keyword>
<dbReference type="RefSeq" id="WP_322543903.1">
    <property type="nucleotide sequence ID" value="NZ_JAOBTT010000002.1"/>
</dbReference>
<proteinExistence type="predicted"/>
<evidence type="ECO:0000313" key="2">
    <source>
        <dbReference type="Proteomes" id="UP001288620"/>
    </source>
</evidence>
<dbReference type="EMBL" id="JAOBTT010000002">
    <property type="protein sequence ID" value="MDZ7280006.1"/>
    <property type="molecule type" value="Genomic_DNA"/>
</dbReference>